<dbReference type="AlphaFoldDB" id="A0A5B8ULX1"/>
<reference evidence="3 4" key="1">
    <citation type="journal article" date="2015" name="Int. J. Syst. Evol. Microbiol.">
        <title>Flavisolibacter ginsenosidimutans sp. nov., with ginsenoside-converting activity isolated from soil used for cultivating ginseng.</title>
        <authorList>
            <person name="Zhao Y."/>
            <person name="Liu Q."/>
            <person name="Kang M.S."/>
            <person name="Jin F."/>
            <person name="Yu H."/>
            <person name="Im W.T."/>
        </authorList>
    </citation>
    <scope>NUCLEOTIDE SEQUENCE [LARGE SCALE GENOMIC DNA]</scope>
    <source>
        <strain evidence="3 4">Gsoil 636</strain>
    </source>
</reference>
<dbReference type="InterPro" id="IPR034660">
    <property type="entry name" value="DinB/YfiT-like"/>
</dbReference>
<accession>A0A5B8ULX1</accession>
<feature type="domain" description="DinB-like" evidence="2">
    <location>
        <begin position="11"/>
        <end position="150"/>
    </location>
</feature>
<dbReference type="Pfam" id="PF12867">
    <property type="entry name" value="DinB_2"/>
    <property type="match status" value="1"/>
</dbReference>
<keyword evidence="4" id="KW-1185">Reference proteome</keyword>
<evidence type="ECO:0000313" key="4">
    <source>
        <dbReference type="Proteomes" id="UP000321204"/>
    </source>
</evidence>
<evidence type="ECO:0000313" key="3">
    <source>
        <dbReference type="EMBL" id="QEC57573.1"/>
    </source>
</evidence>
<organism evidence="3 4">
    <name type="scientific">Flavisolibacter ginsenosidimutans</name>
    <dbReference type="NCBI Taxonomy" id="661481"/>
    <lineage>
        <taxon>Bacteria</taxon>
        <taxon>Pseudomonadati</taxon>
        <taxon>Bacteroidota</taxon>
        <taxon>Chitinophagia</taxon>
        <taxon>Chitinophagales</taxon>
        <taxon>Chitinophagaceae</taxon>
        <taxon>Flavisolibacter</taxon>
    </lineage>
</organism>
<dbReference type="KEGG" id="fgg:FSB75_17240"/>
<dbReference type="EMBL" id="CP042433">
    <property type="protein sequence ID" value="QEC57573.1"/>
    <property type="molecule type" value="Genomic_DNA"/>
</dbReference>
<dbReference type="Proteomes" id="UP000321204">
    <property type="component" value="Chromosome"/>
</dbReference>
<dbReference type="RefSeq" id="WP_146790038.1">
    <property type="nucleotide sequence ID" value="NZ_BAABIO010000003.1"/>
</dbReference>
<protein>
    <submittedName>
        <fullName evidence="3">DUF1569 domain-containing protein</fullName>
    </submittedName>
</protein>
<dbReference type="OrthoDB" id="2599194at2"/>
<feature type="region of interest" description="Disordered" evidence="1">
    <location>
        <begin position="75"/>
        <end position="95"/>
    </location>
</feature>
<evidence type="ECO:0000259" key="2">
    <source>
        <dbReference type="Pfam" id="PF12867"/>
    </source>
</evidence>
<name>A0A5B8ULX1_9BACT</name>
<dbReference type="SUPFAM" id="SSF109854">
    <property type="entry name" value="DinB/YfiT-like putative metalloenzymes"/>
    <property type="match status" value="1"/>
</dbReference>
<gene>
    <name evidence="3" type="ORF">FSB75_17240</name>
</gene>
<sequence length="158" mass="18033">MNAEKAAFLQSRFVPLLQEIPTETPAAWGKMTLQQMIEHFADYTRIASGKVAHTEILTPPEQLDKARAFLESEKPFRENTPNPLMPETPAPVRNPSKAEAIKELKKELDDFFAVFEKNKLQVTRNPFFGDLTYEQNVQLLHKHALHHLKQFGVSPLSP</sequence>
<dbReference type="Gene3D" id="1.20.120.450">
    <property type="entry name" value="dinb family like domain"/>
    <property type="match status" value="1"/>
</dbReference>
<evidence type="ECO:0000256" key="1">
    <source>
        <dbReference type="SAM" id="MobiDB-lite"/>
    </source>
</evidence>
<dbReference type="InterPro" id="IPR024775">
    <property type="entry name" value="DinB-like"/>
</dbReference>
<proteinExistence type="predicted"/>